<gene>
    <name evidence="1" type="ORF">LWI28_000174</name>
</gene>
<accession>A0AAD5JBZ7</accession>
<dbReference type="EMBL" id="JAJSOW010000003">
    <property type="protein sequence ID" value="KAI9193788.1"/>
    <property type="molecule type" value="Genomic_DNA"/>
</dbReference>
<dbReference type="AlphaFoldDB" id="A0AAD5JBZ7"/>
<evidence type="ECO:0000313" key="2">
    <source>
        <dbReference type="Proteomes" id="UP001064489"/>
    </source>
</evidence>
<evidence type="ECO:0000313" key="1">
    <source>
        <dbReference type="EMBL" id="KAI9193788.1"/>
    </source>
</evidence>
<proteinExistence type="predicted"/>
<protein>
    <submittedName>
        <fullName evidence="1">Uncharacterized protein</fullName>
    </submittedName>
</protein>
<dbReference type="Proteomes" id="UP001064489">
    <property type="component" value="Chromosome 1"/>
</dbReference>
<comment type="caution">
    <text evidence="1">The sequence shown here is derived from an EMBL/GenBank/DDBJ whole genome shotgun (WGS) entry which is preliminary data.</text>
</comment>
<name>A0AAD5JBZ7_ACENE</name>
<sequence length="117" mass="13444">MVQWCQTFVNSLQHSQLSLSLRQKGATTYTHLVDEVGGYAMAEEEQMAHGYYSELRLIVKFSIEEEVGVIKSSQDWARKANLTVYREKVEPDVMQIDSPGKKYVRVDKEETQVETPT</sequence>
<keyword evidence="2" id="KW-1185">Reference proteome</keyword>
<reference evidence="1" key="1">
    <citation type="journal article" date="2022" name="Plant J.">
        <title>Strategies of tolerance reflected in two North American maple genomes.</title>
        <authorList>
            <person name="McEvoy S.L."/>
            <person name="Sezen U.U."/>
            <person name="Trouern-Trend A."/>
            <person name="McMahon S.M."/>
            <person name="Schaberg P.G."/>
            <person name="Yang J."/>
            <person name="Wegrzyn J.L."/>
            <person name="Swenson N.G."/>
        </authorList>
    </citation>
    <scope>NUCLEOTIDE SEQUENCE</scope>
    <source>
        <strain evidence="1">91603</strain>
    </source>
</reference>
<reference evidence="1" key="2">
    <citation type="submission" date="2023-02" db="EMBL/GenBank/DDBJ databases">
        <authorList>
            <person name="Swenson N.G."/>
            <person name="Wegrzyn J.L."/>
            <person name="Mcevoy S.L."/>
        </authorList>
    </citation>
    <scope>NUCLEOTIDE SEQUENCE</scope>
    <source>
        <strain evidence="1">91603</strain>
        <tissue evidence="1">Leaf</tissue>
    </source>
</reference>
<organism evidence="1 2">
    <name type="scientific">Acer negundo</name>
    <name type="common">Box elder</name>
    <dbReference type="NCBI Taxonomy" id="4023"/>
    <lineage>
        <taxon>Eukaryota</taxon>
        <taxon>Viridiplantae</taxon>
        <taxon>Streptophyta</taxon>
        <taxon>Embryophyta</taxon>
        <taxon>Tracheophyta</taxon>
        <taxon>Spermatophyta</taxon>
        <taxon>Magnoliopsida</taxon>
        <taxon>eudicotyledons</taxon>
        <taxon>Gunneridae</taxon>
        <taxon>Pentapetalae</taxon>
        <taxon>rosids</taxon>
        <taxon>malvids</taxon>
        <taxon>Sapindales</taxon>
        <taxon>Sapindaceae</taxon>
        <taxon>Hippocastanoideae</taxon>
        <taxon>Acereae</taxon>
        <taxon>Acer</taxon>
    </lineage>
</organism>